<feature type="region of interest" description="Disordered" evidence="2">
    <location>
        <begin position="44"/>
        <end position="69"/>
    </location>
</feature>
<evidence type="ECO:0000256" key="3">
    <source>
        <dbReference type="SAM" id="SignalP"/>
    </source>
</evidence>
<feature type="signal peptide" evidence="3">
    <location>
        <begin position="1"/>
        <end position="19"/>
    </location>
</feature>
<organism evidence="5">
    <name type="scientific">Tetraodon nigroviridis</name>
    <name type="common">Spotted green pufferfish</name>
    <name type="synonym">Chelonodon nigroviridis</name>
    <dbReference type="NCBI Taxonomy" id="99883"/>
    <lineage>
        <taxon>Eukaryota</taxon>
        <taxon>Metazoa</taxon>
        <taxon>Chordata</taxon>
        <taxon>Craniata</taxon>
        <taxon>Vertebrata</taxon>
        <taxon>Euteleostomi</taxon>
        <taxon>Actinopterygii</taxon>
        <taxon>Neopterygii</taxon>
        <taxon>Teleostei</taxon>
        <taxon>Neoteleostei</taxon>
        <taxon>Acanthomorphata</taxon>
        <taxon>Eupercaria</taxon>
        <taxon>Tetraodontiformes</taxon>
        <taxon>Tetradontoidea</taxon>
        <taxon>Tetraodontidae</taxon>
        <taxon>Tetraodon</taxon>
    </lineage>
</organism>
<dbReference type="PANTHER" id="PTHR16441:SF0">
    <property type="entry name" value="COILED-COIL DOMAIN-CONTAINING PROTEIN 93"/>
    <property type="match status" value="1"/>
</dbReference>
<evidence type="ECO:0000259" key="4">
    <source>
        <dbReference type="Pfam" id="PF09762"/>
    </source>
</evidence>
<dbReference type="InterPro" id="IPR019159">
    <property type="entry name" value="CCDC93_CC"/>
</dbReference>
<dbReference type="KEGG" id="tng:GSTEN00006237G001"/>
<feature type="chain" id="PRO_5004243768" description="Coiled-coil domain-containing protein 93" evidence="3">
    <location>
        <begin position="20"/>
        <end position="206"/>
    </location>
</feature>
<dbReference type="Pfam" id="PF09762">
    <property type="entry name" value="CCDC93_CC"/>
    <property type="match status" value="1"/>
</dbReference>
<accession>Q4T6L9</accession>
<sequence>SSQLTRAAASLLVAVATTCQTGVSWQLCVSGMLWRHGFSKPARAEKVDARKTPASGLPQAGSEASEEDELREAEEKRIQTLMTNMAAMVSEEGRLTASAVGQIVGLQSEEIKQMASEYAERQWELSSEERWERFGPLQQQRRAVASLEKQIQQRREQLEELQARHAEMKSDCEEARGRLLEATEHAEQLDKQMKSFGAGGGADRRQ</sequence>
<proteinExistence type="predicted"/>
<feature type="region of interest" description="Disordered" evidence="2">
    <location>
        <begin position="186"/>
        <end position="206"/>
    </location>
</feature>
<name>Q4T6L9_TETNG</name>
<dbReference type="PANTHER" id="PTHR16441">
    <property type="entry name" value="FIDIPIDINE"/>
    <property type="match status" value="1"/>
</dbReference>
<gene>
    <name evidence="5" type="ORF">GSTENG00006237001</name>
</gene>
<feature type="compositionally biased region" description="Gly residues" evidence="2">
    <location>
        <begin position="197"/>
        <end position="206"/>
    </location>
</feature>
<evidence type="ECO:0000256" key="1">
    <source>
        <dbReference type="ARBA" id="ARBA00016765"/>
    </source>
</evidence>
<reference evidence="5" key="1">
    <citation type="journal article" date="2004" name="Nature">
        <title>Genome duplication in the teleost fish Tetraodon nigroviridis reveals the early vertebrate proto-karyotype.</title>
        <authorList>
            <person name="Jaillon O."/>
            <person name="Aury J.-M."/>
            <person name="Brunet F."/>
            <person name="Petit J.-L."/>
            <person name="Stange-Thomann N."/>
            <person name="Mauceli E."/>
            <person name="Bouneau L."/>
            <person name="Fischer C."/>
            <person name="Ozouf-Costaz C."/>
            <person name="Bernot A."/>
            <person name="Nicaud S."/>
            <person name="Jaffe D."/>
            <person name="Fisher S."/>
            <person name="Lutfalla G."/>
            <person name="Dossat C."/>
            <person name="Segurens B."/>
            <person name="Dasilva C."/>
            <person name="Salanoubat M."/>
            <person name="Levy M."/>
            <person name="Boudet N."/>
            <person name="Castellano S."/>
            <person name="Anthouard V."/>
            <person name="Jubin C."/>
            <person name="Castelli V."/>
            <person name="Katinka M."/>
            <person name="Vacherie B."/>
            <person name="Biemont C."/>
            <person name="Skalli Z."/>
            <person name="Cattolico L."/>
            <person name="Poulain J."/>
            <person name="De Berardinis V."/>
            <person name="Cruaud C."/>
            <person name="Duprat S."/>
            <person name="Brottier P."/>
            <person name="Coutanceau J.-P."/>
            <person name="Gouzy J."/>
            <person name="Parra G."/>
            <person name="Lardier G."/>
            <person name="Chapple C."/>
            <person name="McKernan K.J."/>
            <person name="McEwan P."/>
            <person name="Bosak S."/>
            <person name="Kellis M."/>
            <person name="Volff J.-N."/>
            <person name="Guigo R."/>
            <person name="Zody M.C."/>
            <person name="Mesirov J."/>
            <person name="Lindblad-Toh K."/>
            <person name="Birren B."/>
            <person name="Nusbaum C."/>
            <person name="Kahn D."/>
            <person name="Robinson-Rechavi M."/>
            <person name="Laudet V."/>
            <person name="Schachter V."/>
            <person name="Quetier F."/>
            <person name="Saurin W."/>
            <person name="Scarpelli C."/>
            <person name="Wincker P."/>
            <person name="Lander E.S."/>
            <person name="Weissenbach J."/>
            <person name="Roest Crollius H."/>
        </authorList>
    </citation>
    <scope>NUCLEOTIDE SEQUENCE [LARGE SCALE GENOMIC DNA]</scope>
</reference>
<feature type="non-terminal residue" evidence="5">
    <location>
        <position position="1"/>
    </location>
</feature>
<feature type="domain" description="CCDC93 coiled-coil" evidence="4">
    <location>
        <begin position="51"/>
        <end position="198"/>
    </location>
</feature>
<keyword evidence="3" id="KW-0732">Signal</keyword>
<evidence type="ECO:0000313" key="5">
    <source>
        <dbReference type="EMBL" id="CAF91463.1"/>
    </source>
</evidence>
<feature type="non-terminal residue" evidence="5">
    <location>
        <position position="206"/>
    </location>
</feature>
<reference evidence="5" key="2">
    <citation type="submission" date="2004-02" db="EMBL/GenBank/DDBJ databases">
        <authorList>
            <consortium name="Genoscope"/>
            <consortium name="Whitehead Institute Centre for Genome Research"/>
        </authorList>
    </citation>
    <scope>NUCLEOTIDE SEQUENCE</scope>
</reference>
<dbReference type="InterPro" id="IPR039116">
    <property type="entry name" value="CCDC93"/>
</dbReference>
<evidence type="ECO:0000256" key="2">
    <source>
        <dbReference type="SAM" id="MobiDB-lite"/>
    </source>
</evidence>
<dbReference type="AlphaFoldDB" id="Q4T6L9"/>
<protein>
    <recommendedName>
        <fullName evidence="1">Coiled-coil domain-containing protein 93</fullName>
    </recommendedName>
</protein>
<dbReference type="GO" id="GO:0006893">
    <property type="term" value="P:Golgi to plasma membrane transport"/>
    <property type="evidence" value="ECO:0007669"/>
    <property type="project" value="TreeGrafter"/>
</dbReference>
<dbReference type="EMBL" id="CAAE01008702">
    <property type="protein sequence ID" value="CAF91463.1"/>
    <property type="molecule type" value="Genomic_DNA"/>
</dbReference>
<dbReference type="OrthoDB" id="16092at2759"/>
<comment type="caution">
    <text evidence="5">The sequence shown here is derived from an EMBL/GenBank/DDBJ whole genome shotgun (WGS) entry which is preliminary data.</text>
</comment>